<reference evidence="3 4" key="1">
    <citation type="journal article" date="2021" name="Hortic Res">
        <title>Chromosome-scale assembly of the Dendrobium chrysotoxum genome enhances the understanding of orchid evolution.</title>
        <authorList>
            <person name="Zhang Y."/>
            <person name="Zhang G.Q."/>
            <person name="Zhang D."/>
            <person name="Liu X.D."/>
            <person name="Xu X.Y."/>
            <person name="Sun W.H."/>
            <person name="Yu X."/>
            <person name="Zhu X."/>
            <person name="Wang Z.W."/>
            <person name="Zhao X."/>
            <person name="Zhong W.Y."/>
            <person name="Chen H."/>
            <person name="Yin W.L."/>
            <person name="Huang T."/>
            <person name="Niu S.C."/>
            <person name="Liu Z.J."/>
        </authorList>
    </citation>
    <scope>NUCLEOTIDE SEQUENCE [LARGE SCALE GENOMIC DNA]</scope>
    <source>
        <strain evidence="3">Lindl</strain>
    </source>
</reference>
<evidence type="ECO:0000313" key="4">
    <source>
        <dbReference type="Proteomes" id="UP000775213"/>
    </source>
</evidence>
<dbReference type="AlphaFoldDB" id="A0AAV7GRH5"/>
<keyword evidence="2" id="KW-0472">Membrane</keyword>
<comment type="caution">
    <text evidence="3">The sequence shown here is derived from an EMBL/GenBank/DDBJ whole genome shotgun (WGS) entry which is preliminary data.</text>
</comment>
<protein>
    <submittedName>
        <fullName evidence="3">Uncharacterized protein</fullName>
    </submittedName>
</protein>
<dbReference type="EMBL" id="JAGFBR010000011">
    <property type="protein sequence ID" value="KAH0459221.1"/>
    <property type="molecule type" value="Genomic_DNA"/>
</dbReference>
<feature type="compositionally biased region" description="Polar residues" evidence="1">
    <location>
        <begin position="125"/>
        <end position="140"/>
    </location>
</feature>
<evidence type="ECO:0000256" key="2">
    <source>
        <dbReference type="SAM" id="Phobius"/>
    </source>
</evidence>
<keyword evidence="2" id="KW-1133">Transmembrane helix</keyword>
<keyword evidence="4" id="KW-1185">Reference proteome</keyword>
<feature type="compositionally biased region" description="Low complexity" evidence="1">
    <location>
        <begin position="10"/>
        <end position="21"/>
    </location>
</feature>
<organism evidence="3 4">
    <name type="scientific">Dendrobium chrysotoxum</name>
    <name type="common">Orchid</name>
    <dbReference type="NCBI Taxonomy" id="161865"/>
    <lineage>
        <taxon>Eukaryota</taxon>
        <taxon>Viridiplantae</taxon>
        <taxon>Streptophyta</taxon>
        <taxon>Embryophyta</taxon>
        <taxon>Tracheophyta</taxon>
        <taxon>Spermatophyta</taxon>
        <taxon>Magnoliopsida</taxon>
        <taxon>Liliopsida</taxon>
        <taxon>Asparagales</taxon>
        <taxon>Orchidaceae</taxon>
        <taxon>Epidendroideae</taxon>
        <taxon>Malaxideae</taxon>
        <taxon>Dendrobiinae</taxon>
        <taxon>Dendrobium</taxon>
    </lineage>
</organism>
<gene>
    <name evidence="3" type="ORF">IEQ34_012035</name>
</gene>
<evidence type="ECO:0000313" key="3">
    <source>
        <dbReference type="EMBL" id="KAH0459221.1"/>
    </source>
</evidence>
<dbReference type="Proteomes" id="UP000775213">
    <property type="component" value="Unassembled WGS sequence"/>
</dbReference>
<feature type="transmembrane region" description="Helical" evidence="2">
    <location>
        <begin position="49"/>
        <end position="70"/>
    </location>
</feature>
<evidence type="ECO:0000256" key="1">
    <source>
        <dbReference type="SAM" id="MobiDB-lite"/>
    </source>
</evidence>
<proteinExistence type="predicted"/>
<keyword evidence="2" id="KW-0812">Transmembrane</keyword>
<name>A0AAV7GRH5_DENCH</name>
<feature type="region of interest" description="Disordered" evidence="1">
    <location>
        <begin position="116"/>
        <end position="159"/>
    </location>
</feature>
<sequence>MSVGRYMAFSPSPSTAPHSPHITGLRTATAIVEQEKYALIGVQQRLCCFLRFFLFGSAHLFGSGVFLGIFKSQNENLQLLRETRQPMLAQQEKILLPQNPPLAKDAQPEHLHVEIPLPQSRGRPRSQQDIDLVSTSNSIHPSHPSWLAHIPSDVPEDLA</sequence>
<accession>A0AAV7GRH5</accession>
<feature type="region of interest" description="Disordered" evidence="1">
    <location>
        <begin position="1"/>
        <end position="21"/>
    </location>
</feature>